<reference evidence="3 4" key="1">
    <citation type="submission" date="2019-05" db="EMBL/GenBank/DDBJ databases">
        <title>Mikania micrantha, genome provides insights into the molecular mechanism of rapid growth.</title>
        <authorList>
            <person name="Liu B."/>
        </authorList>
    </citation>
    <scope>NUCLEOTIDE SEQUENCE [LARGE SCALE GENOMIC DNA]</scope>
    <source>
        <strain evidence="3">NLD-2019</strain>
        <tissue evidence="3">Leaf</tissue>
    </source>
</reference>
<feature type="compositionally biased region" description="Basic residues" evidence="1">
    <location>
        <begin position="238"/>
        <end position="251"/>
    </location>
</feature>
<feature type="domain" description="AB hydrolase-1" evidence="2">
    <location>
        <begin position="1164"/>
        <end position="1440"/>
    </location>
</feature>
<evidence type="ECO:0000256" key="1">
    <source>
        <dbReference type="SAM" id="MobiDB-lite"/>
    </source>
</evidence>
<accession>A0A5N6PT72</accession>
<dbReference type="PANTHER" id="PTHR45763">
    <property type="entry name" value="HYDROLASE, ALPHA/BETA FOLD FAMILY PROTEIN, EXPRESSED-RELATED"/>
    <property type="match status" value="1"/>
</dbReference>
<feature type="region of interest" description="Disordered" evidence="1">
    <location>
        <begin position="205"/>
        <end position="255"/>
    </location>
</feature>
<protein>
    <recommendedName>
        <fullName evidence="2">AB hydrolase-1 domain-containing protein</fullName>
    </recommendedName>
</protein>
<dbReference type="GO" id="GO:0045944">
    <property type="term" value="P:positive regulation of transcription by RNA polymerase II"/>
    <property type="evidence" value="ECO:0007669"/>
    <property type="project" value="InterPro"/>
</dbReference>
<evidence type="ECO:0000313" key="3">
    <source>
        <dbReference type="EMBL" id="KAD6796377.1"/>
    </source>
</evidence>
<dbReference type="InterPro" id="IPR014842">
    <property type="entry name" value="AFT"/>
</dbReference>
<feature type="compositionally biased region" description="Basic and acidic residues" evidence="1">
    <location>
        <begin position="382"/>
        <end position="410"/>
    </location>
</feature>
<dbReference type="EMBL" id="SZYD01000003">
    <property type="protein sequence ID" value="KAD6796377.1"/>
    <property type="molecule type" value="Genomic_DNA"/>
</dbReference>
<sequence>MSAVVFFFSCWHFARECKSSSTQPSTSGQPHQRPSSSPNSANIAEQDFVDWSFQAEDASISNSALMANDSTSSFKLESLQVVKANFFECERNYKEKIEEMEKTISSLKHEDTNKQCQINNLLERLTTAKTELVLAESYRDKFLSQGEKYEKLFKMSSTAELVNKMGAGLGYNKVEPPSAYTPMMEIRCKPVTKLVYDDELDIHKVDKNDDSSDLNPSNSSCSDEDDNPTNSQTEKPALKSKNRNKKTKKHSSVFVKAKNIQTGNISLDEYVTCPSDKSKRGRSKERKTSPSGIQNHFAAHCFYNPRSRMFPETQGRGRKKSWSKSFVSSEDQGRNSVKKVSKASTSDSRKKQEKKSSGKKTSEAHARKSSYKTKKAYSFGRKPSEERSHLPSKTKSSEGKTKVTPDDCQKKQALPMASKVKHIWKKKEIAKPTVQPPTPPSTNSSSVPPKMMSKKFTYNDANGKPRPHGLGSKKSLSDASRTTRKYKTDCSSGVLKILLIILFAEFCAWAFKATVPPPPKKLGPPDGLPLTSPRIQLSDGRHLSYNEYGVSKDVAKSKIIYVHCFDCSKYSDPFAFSASPAVVEQLGVYIVALDRPGYGESDPDPKRTVKSLALDIEELADKLNLGQKFYVAGFSMGGQVIWSCLKYIPHRRVILNICMLAGAVLISPAVNYWWHNLPTNLTNEAYSRQLQQDQWSLRVAHYLPWLTYWWNTQSWFPGFSVITQNPAVFSPADIEVAAKLTAIANPNQLMRTQPRLQGEFESIHHDMNIGWGKWEFDPMDLQNPFQNGNGSVHLWMGDDDRIVPVTLQRYIAQQLGWIKYHEILGPPDGLPLTSPRIQLSDGRHLSYNEYGVSKDVAKSKIIYVHCFDCSKYSDPFAFSASPAVVEQLGVYIVALDRPGYGESDPDPKRTVKSLALDIEELADKLNLGQKFYVAGFSMGGQVIWSCLKYIPHRRVILNICMLAGAVLISPAVNYWWHNLPTNLTNEAYSRQLQQDQWSLRVAHYLPWLTYWWNTQSWFPGFSVITQNPAVFSPADIEVAAKLTAIANPNQLMRTQPRLQGEFESIHHDMNIGWGKWEFDPMDLQNPFQNGNGSVHLWMGDDDRIVPVTLQRYIAQQLGWIKYHEILGPPDGLPLTSPRIQLSDGRYLSYTEHGVSKDVAKSKIIYVHCFDCSKYSDPFAFSASPAVVEQLGVYIVALDRPGYGESDPDPKRTVKSLALDIEELADKLNLGQKFYVAGFSMGGQVIWSCLKYIPHRRVILLDICMLAGAVLISPAVNYWWHNLPTNLTNEAYSRQLQQDQWSLRVAHYLPWLTYWWNTQSWFPGFSVITQNPAVFSPADIEVAAKLTAIANPNQVELMRTQPRLQGEYESIHHDMNIGWGKWEFDPMDLQNPFQNGNGSVHLWMGDDDRIIPVTLQRYIAQQLGWIKYHEIVGAGAVLISPAVNYWWHNLPTNLTNEAYSRQLQQDQWSLRVAHYLPWLTYWWNTQSWFPGFSVITQNPAVFSPADIEVAAKLTAIANPNQGELMRTQPRLQGEFEAVDNGYIVVTARSKKKGDVVKKVWLVCDRGGEHKAVATRRRSGSKKIGCPFKLVGVYNEKRLVWQLEVRNDEHNHEAAQHLEGHPFVRRLSQDEQKMVAQLTEQHMDPRNILSTIKKQNPDNVFVIRDIYNAQQKIKNEKKVGTTPMQVLENLLHSKGYVYYTREDPATNAVEEVFFCHPKSYTYWRAFPHVLMIDATYKTNMYRIPFVQIVVMSSGSDAGGDLAEHPILQFPEGSTAFGRCAKFRTMRIGRQKAIDWDVLTVIGERERAERWIGEETPWRRLFEMAFQPSYREVVVEFLSTFTFRPGGVPEWEFDPMDLQNPFQNGNGSVHLWMGDDDRIVPVTLQRYIAQKLGWIKYHEIVGAGHTFSFADEMGDNILKELLDTN</sequence>
<keyword evidence="4" id="KW-1185">Reference proteome</keyword>
<feature type="compositionally biased region" description="Low complexity" evidence="1">
    <location>
        <begin position="441"/>
        <end position="455"/>
    </location>
</feature>
<evidence type="ECO:0000259" key="2">
    <source>
        <dbReference type="Pfam" id="PF12697"/>
    </source>
</evidence>
<proteinExistence type="predicted"/>
<feature type="region of interest" description="Disordered" evidence="1">
    <location>
        <begin position="20"/>
        <end position="41"/>
    </location>
</feature>
<feature type="compositionally biased region" description="Low complexity" evidence="1">
    <location>
        <begin position="20"/>
        <end position="30"/>
    </location>
</feature>
<dbReference type="GO" id="GO:0010106">
    <property type="term" value="P:cellular response to iron ion starvation"/>
    <property type="evidence" value="ECO:0007669"/>
    <property type="project" value="InterPro"/>
</dbReference>
<dbReference type="Pfam" id="PF08731">
    <property type="entry name" value="AFT"/>
    <property type="match status" value="1"/>
</dbReference>
<feature type="compositionally biased region" description="Basic and acidic residues" evidence="1">
    <location>
        <begin position="347"/>
        <end position="366"/>
    </location>
</feature>
<dbReference type="OrthoDB" id="294702at2759"/>
<name>A0A5N6PT72_9ASTR</name>
<dbReference type="Proteomes" id="UP000326396">
    <property type="component" value="Linkage Group LG11"/>
</dbReference>
<dbReference type="InterPro" id="IPR029058">
    <property type="entry name" value="AB_hydrolase_fold"/>
</dbReference>
<dbReference type="GO" id="GO:0016787">
    <property type="term" value="F:hydrolase activity"/>
    <property type="evidence" value="ECO:0007669"/>
    <property type="project" value="UniProtKB-ARBA"/>
</dbReference>
<dbReference type="PANTHER" id="PTHR45763:SF51">
    <property type="entry name" value="ALPHA_BETA-HYDROLASES SUPERFAMILY PROTEIN"/>
    <property type="match status" value="1"/>
</dbReference>
<feature type="compositionally biased region" description="Polar residues" evidence="1">
    <location>
        <begin position="32"/>
        <end position="41"/>
    </location>
</feature>
<feature type="region of interest" description="Disordered" evidence="1">
    <location>
        <begin position="271"/>
        <end position="478"/>
    </location>
</feature>
<dbReference type="FunFam" id="3.40.50.1820:FF:000270">
    <property type="entry name" value="Alpha/beta-Hydrolases superfamily protein"/>
    <property type="match status" value="3"/>
</dbReference>
<evidence type="ECO:0000313" key="4">
    <source>
        <dbReference type="Proteomes" id="UP000326396"/>
    </source>
</evidence>
<gene>
    <name evidence="3" type="ORF">E3N88_07273</name>
</gene>
<comment type="caution">
    <text evidence="3">The sequence shown here is derived from an EMBL/GenBank/DDBJ whole genome shotgun (WGS) entry which is preliminary data.</text>
</comment>
<feature type="domain" description="AB hydrolase-1" evidence="2">
    <location>
        <begin position="560"/>
        <end position="814"/>
    </location>
</feature>
<organism evidence="3 4">
    <name type="scientific">Mikania micrantha</name>
    <name type="common">bitter vine</name>
    <dbReference type="NCBI Taxonomy" id="192012"/>
    <lineage>
        <taxon>Eukaryota</taxon>
        <taxon>Viridiplantae</taxon>
        <taxon>Streptophyta</taxon>
        <taxon>Embryophyta</taxon>
        <taxon>Tracheophyta</taxon>
        <taxon>Spermatophyta</taxon>
        <taxon>Magnoliopsida</taxon>
        <taxon>eudicotyledons</taxon>
        <taxon>Gunneridae</taxon>
        <taxon>Pentapetalae</taxon>
        <taxon>asterids</taxon>
        <taxon>campanulids</taxon>
        <taxon>Asterales</taxon>
        <taxon>Asteraceae</taxon>
        <taxon>Asteroideae</taxon>
        <taxon>Heliantheae alliance</taxon>
        <taxon>Eupatorieae</taxon>
        <taxon>Mikania</taxon>
    </lineage>
</organism>
<dbReference type="InterPro" id="IPR000073">
    <property type="entry name" value="AB_hydrolase_1"/>
</dbReference>
<dbReference type="GO" id="GO:0000981">
    <property type="term" value="F:DNA-binding transcription factor activity, RNA polymerase II-specific"/>
    <property type="evidence" value="ECO:0007669"/>
    <property type="project" value="InterPro"/>
</dbReference>
<feature type="domain" description="AB hydrolase-1" evidence="2">
    <location>
        <begin position="862"/>
        <end position="1116"/>
    </location>
</feature>
<dbReference type="SUPFAM" id="SSF53474">
    <property type="entry name" value="alpha/beta-Hydrolases"/>
    <property type="match status" value="4"/>
</dbReference>
<dbReference type="Pfam" id="PF12697">
    <property type="entry name" value="Abhydrolase_6"/>
    <property type="match status" value="3"/>
</dbReference>
<dbReference type="Gene3D" id="3.40.50.1820">
    <property type="entry name" value="alpha/beta hydrolase"/>
    <property type="match status" value="4"/>
</dbReference>